<dbReference type="Pfam" id="PF07686">
    <property type="entry name" value="V-set"/>
    <property type="match status" value="1"/>
</dbReference>
<dbReference type="EMBL" id="KQ435694">
    <property type="protein sequence ID" value="KOX80921.1"/>
    <property type="molecule type" value="Genomic_DNA"/>
</dbReference>
<feature type="domain" description="Ig-like" evidence="2">
    <location>
        <begin position="214"/>
        <end position="342"/>
    </location>
</feature>
<accession>A0A0N0U7W7</accession>
<dbReference type="GO" id="GO:0032589">
    <property type="term" value="C:neuron projection membrane"/>
    <property type="evidence" value="ECO:0007669"/>
    <property type="project" value="TreeGrafter"/>
</dbReference>
<dbReference type="PANTHER" id="PTHR23279:SF45">
    <property type="entry name" value="DEFECTIVE PROBOSCIS EXTENSION RESPONSE 12, ISOFORM C"/>
    <property type="match status" value="1"/>
</dbReference>
<dbReference type="InterPro" id="IPR037448">
    <property type="entry name" value="Zig-8"/>
</dbReference>
<reference evidence="3 4" key="1">
    <citation type="submission" date="2015-07" db="EMBL/GenBank/DDBJ databases">
        <title>The genome of Melipona quadrifasciata.</title>
        <authorList>
            <person name="Pan H."/>
            <person name="Kapheim K."/>
        </authorList>
    </citation>
    <scope>NUCLEOTIDE SEQUENCE [LARGE SCALE GENOMIC DNA]</scope>
    <source>
        <strain evidence="3">0111107301</strain>
        <tissue evidence="3">Whole body</tissue>
    </source>
</reference>
<dbReference type="Pfam" id="PF13927">
    <property type="entry name" value="Ig_3"/>
    <property type="match status" value="1"/>
</dbReference>
<name>A0A0N0U7W7_9HYME</name>
<dbReference type="Gene3D" id="2.60.40.10">
    <property type="entry name" value="Immunoglobulins"/>
    <property type="match status" value="2"/>
</dbReference>
<dbReference type="CDD" id="cd00096">
    <property type="entry name" value="Ig"/>
    <property type="match status" value="1"/>
</dbReference>
<dbReference type="SMART" id="SM00409">
    <property type="entry name" value="IG"/>
    <property type="match status" value="2"/>
</dbReference>
<dbReference type="PANTHER" id="PTHR23279">
    <property type="entry name" value="DEFECTIVE PROBOSCIS EXTENSION RESPONSE DPR -RELATED"/>
    <property type="match status" value="1"/>
</dbReference>
<dbReference type="GO" id="GO:0050808">
    <property type="term" value="P:synapse organization"/>
    <property type="evidence" value="ECO:0007669"/>
    <property type="project" value="TreeGrafter"/>
</dbReference>
<dbReference type="STRING" id="166423.A0A0N0U7W7"/>
<dbReference type="InterPro" id="IPR003599">
    <property type="entry name" value="Ig_sub"/>
</dbReference>
<dbReference type="InterPro" id="IPR007110">
    <property type="entry name" value="Ig-like_dom"/>
</dbReference>
<dbReference type="OrthoDB" id="10031887at2759"/>
<sequence length="585" mass="66614">MQSHARYNRCFTDITALAAFSPRSIFLVTIGRGKGGPATYLCIAPPVPAMYVGSEQLDLHQRTLYWQRINNTYAYALQPSFRVRSLVADVETNLANASHSQRVNELMRSTNYTERRIKSFYDAQRWHGDAGGVLIRTTFLKACYLLASLKEDWKPRKDAGPAIVVHGLSDPADNSSGQLEVTFLIIKAVLKVFSLRQSEPPIPFLKAFVHRRVPYSIPADWKALWFSNLDDLQRVNDANDNNTVSNVTVQLGGTAFLHCKVRNLADRTVSDAEISWIRRRDFHVLTSSTFTYTNDERFQVLHPEGSDDWTLQIKYVQDRDNGTYECQVARSTGILSHFVNLNIVIPEAFILGSGEHHVDVGSIINLVCIIEKSPTPPQYVFWYHNSRMINYDTTRGSVTVQTDSSSTQSRLTIHHAVESDTGNYTCSASNTKPASIYVFVTEGDKMAAIQRRKTSGAAKNLFELLRNCELCLAFTHTRTLKSFRKPAAHQSFLGKKEERKKERSIIIDILRKQYEFMRRHVNLDLPYPGLSSRESYRTRSRFEMVVKDDKFHVVAQNTPDPLNRFDLRPIVSGSNSRSSKRMKKE</sequence>
<protein>
    <submittedName>
        <fullName evidence="3">Hemicentin-2</fullName>
    </submittedName>
</protein>
<dbReference type="AlphaFoldDB" id="A0A0N0U7W7"/>
<evidence type="ECO:0000313" key="3">
    <source>
        <dbReference type="EMBL" id="KOX80921.1"/>
    </source>
</evidence>
<evidence type="ECO:0000259" key="2">
    <source>
        <dbReference type="PROSITE" id="PS50835"/>
    </source>
</evidence>
<dbReference type="FunFam" id="2.60.40.10:FF:001061">
    <property type="entry name" value="Uncharacterized protein, isoform C"/>
    <property type="match status" value="1"/>
</dbReference>
<dbReference type="InterPro" id="IPR013106">
    <property type="entry name" value="Ig_V-set"/>
</dbReference>
<keyword evidence="4" id="KW-1185">Reference proteome</keyword>
<feature type="domain" description="Ig-like" evidence="2">
    <location>
        <begin position="346"/>
        <end position="437"/>
    </location>
</feature>
<dbReference type="PROSITE" id="PS50835">
    <property type="entry name" value="IG_LIKE"/>
    <property type="match status" value="2"/>
</dbReference>
<evidence type="ECO:0000313" key="4">
    <source>
        <dbReference type="Proteomes" id="UP000053105"/>
    </source>
</evidence>
<evidence type="ECO:0000256" key="1">
    <source>
        <dbReference type="SAM" id="MobiDB-lite"/>
    </source>
</evidence>
<dbReference type="Proteomes" id="UP000053105">
    <property type="component" value="Unassembled WGS sequence"/>
</dbReference>
<dbReference type="InterPro" id="IPR036179">
    <property type="entry name" value="Ig-like_dom_sf"/>
</dbReference>
<dbReference type="InterPro" id="IPR013783">
    <property type="entry name" value="Ig-like_fold"/>
</dbReference>
<dbReference type="SUPFAM" id="SSF48726">
    <property type="entry name" value="Immunoglobulin"/>
    <property type="match status" value="2"/>
</dbReference>
<dbReference type="InterPro" id="IPR003598">
    <property type="entry name" value="Ig_sub2"/>
</dbReference>
<gene>
    <name evidence="3" type="ORF">WN51_00839</name>
</gene>
<organism evidence="3 4">
    <name type="scientific">Melipona quadrifasciata</name>
    <dbReference type="NCBI Taxonomy" id="166423"/>
    <lineage>
        <taxon>Eukaryota</taxon>
        <taxon>Metazoa</taxon>
        <taxon>Ecdysozoa</taxon>
        <taxon>Arthropoda</taxon>
        <taxon>Hexapoda</taxon>
        <taxon>Insecta</taxon>
        <taxon>Pterygota</taxon>
        <taxon>Neoptera</taxon>
        <taxon>Endopterygota</taxon>
        <taxon>Hymenoptera</taxon>
        <taxon>Apocrita</taxon>
        <taxon>Aculeata</taxon>
        <taxon>Apoidea</taxon>
        <taxon>Anthophila</taxon>
        <taxon>Apidae</taxon>
        <taxon>Melipona</taxon>
    </lineage>
</organism>
<proteinExistence type="predicted"/>
<dbReference type="FunFam" id="2.60.40.10:FF:000533">
    <property type="entry name" value="Uncharacterized protein, isoform A"/>
    <property type="match status" value="1"/>
</dbReference>
<feature type="region of interest" description="Disordered" evidence="1">
    <location>
        <begin position="565"/>
        <end position="585"/>
    </location>
</feature>
<dbReference type="SMART" id="SM00408">
    <property type="entry name" value="IGc2"/>
    <property type="match status" value="2"/>
</dbReference>